<evidence type="ECO:0000313" key="1">
    <source>
        <dbReference type="EMBL" id="PON73763.1"/>
    </source>
</evidence>
<dbReference type="Proteomes" id="UP000237105">
    <property type="component" value="Unassembled WGS sequence"/>
</dbReference>
<protein>
    <submittedName>
        <fullName evidence="1">Uncharacterized protein</fullName>
    </submittedName>
</protein>
<comment type="caution">
    <text evidence="1">The sequence shown here is derived from an EMBL/GenBank/DDBJ whole genome shotgun (WGS) entry which is preliminary data.</text>
</comment>
<gene>
    <name evidence="1" type="ORF">PanWU01x14_056510</name>
</gene>
<evidence type="ECO:0000313" key="2">
    <source>
        <dbReference type="Proteomes" id="UP000237105"/>
    </source>
</evidence>
<dbReference type="EMBL" id="JXTB01000032">
    <property type="protein sequence ID" value="PON73763.1"/>
    <property type="molecule type" value="Genomic_DNA"/>
</dbReference>
<sequence>MLSRTRLSQQVHQTRINLFPNMLICREF</sequence>
<reference evidence="2" key="1">
    <citation type="submission" date="2016-06" db="EMBL/GenBank/DDBJ databases">
        <title>Parallel loss of symbiosis genes in relatives of nitrogen-fixing non-legume Parasponia.</title>
        <authorList>
            <person name="Van Velzen R."/>
            <person name="Holmer R."/>
            <person name="Bu F."/>
            <person name="Rutten L."/>
            <person name="Van Zeijl A."/>
            <person name="Liu W."/>
            <person name="Santuari L."/>
            <person name="Cao Q."/>
            <person name="Sharma T."/>
            <person name="Shen D."/>
            <person name="Roswanjaya Y."/>
            <person name="Wardhani T."/>
            <person name="Kalhor M.S."/>
            <person name="Jansen J."/>
            <person name="Van den Hoogen J."/>
            <person name="Gungor B."/>
            <person name="Hartog M."/>
            <person name="Hontelez J."/>
            <person name="Verver J."/>
            <person name="Yang W.-C."/>
            <person name="Schijlen E."/>
            <person name="Repin R."/>
            <person name="Schilthuizen M."/>
            <person name="Schranz E."/>
            <person name="Heidstra R."/>
            <person name="Miyata K."/>
            <person name="Fedorova E."/>
            <person name="Kohlen W."/>
            <person name="Bisseling T."/>
            <person name="Smit S."/>
            <person name="Geurts R."/>
        </authorList>
    </citation>
    <scope>NUCLEOTIDE SEQUENCE [LARGE SCALE GENOMIC DNA]</scope>
    <source>
        <strain evidence="2">cv. WU1-14</strain>
    </source>
</reference>
<proteinExistence type="predicted"/>
<dbReference type="AlphaFoldDB" id="A0A2P5DKG6"/>
<organism evidence="1 2">
    <name type="scientific">Parasponia andersonii</name>
    <name type="common">Sponia andersonii</name>
    <dbReference type="NCBI Taxonomy" id="3476"/>
    <lineage>
        <taxon>Eukaryota</taxon>
        <taxon>Viridiplantae</taxon>
        <taxon>Streptophyta</taxon>
        <taxon>Embryophyta</taxon>
        <taxon>Tracheophyta</taxon>
        <taxon>Spermatophyta</taxon>
        <taxon>Magnoliopsida</taxon>
        <taxon>eudicotyledons</taxon>
        <taxon>Gunneridae</taxon>
        <taxon>Pentapetalae</taxon>
        <taxon>rosids</taxon>
        <taxon>fabids</taxon>
        <taxon>Rosales</taxon>
        <taxon>Cannabaceae</taxon>
        <taxon>Parasponia</taxon>
    </lineage>
</organism>
<keyword evidence="2" id="KW-1185">Reference proteome</keyword>
<accession>A0A2P5DKG6</accession>
<name>A0A2P5DKG6_PARAD</name>